<dbReference type="OrthoDB" id="10251242at2759"/>
<dbReference type="HOGENOM" id="CLU_067676_8_1_1"/>
<dbReference type="InterPro" id="IPR029063">
    <property type="entry name" value="SAM-dependent_MTases_sf"/>
</dbReference>
<dbReference type="AlphaFoldDB" id="A0A0D2IQ90"/>
<dbReference type="EMBL" id="KN846980">
    <property type="protein sequence ID" value="KIW98929.1"/>
    <property type="molecule type" value="Genomic_DNA"/>
</dbReference>
<dbReference type="GeneID" id="27693520"/>
<dbReference type="GO" id="GO:0008757">
    <property type="term" value="F:S-adenosylmethionine-dependent methyltransferase activity"/>
    <property type="evidence" value="ECO:0007669"/>
    <property type="project" value="TreeGrafter"/>
</dbReference>
<evidence type="ECO:0000256" key="3">
    <source>
        <dbReference type="ARBA" id="ARBA00022691"/>
    </source>
</evidence>
<accession>A0A0D2IQ90</accession>
<keyword evidence="2" id="KW-0808">Transferase</keyword>
<comment type="similarity">
    <text evidence="4">Belongs to the class I-like SAM-binding methyltransferase superfamily. Cation-dependent O-methyltransferase family.</text>
</comment>
<dbReference type="GO" id="GO:0032259">
    <property type="term" value="P:methylation"/>
    <property type="evidence" value="ECO:0007669"/>
    <property type="project" value="UniProtKB-KW"/>
</dbReference>
<evidence type="ECO:0000313" key="6">
    <source>
        <dbReference type="Proteomes" id="UP000053789"/>
    </source>
</evidence>
<dbReference type="Proteomes" id="UP000053789">
    <property type="component" value="Unassembled WGS sequence"/>
</dbReference>
<organism evidence="5 6">
    <name type="scientific">Cladophialophora bantiana (strain ATCC 10958 / CBS 173.52 / CDC B-1940 / NIH 8579)</name>
    <name type="common">Xylohypha bantiana</name>
    <dbReference type="NCBI Taxonomy" id="1442370"/>
    <lineage>
        <taxon>Eukaryota</taxon>
        <taxon>Fungi</taxon>
        <taxon>Dikarya</taxon>
        <taxon>Ascomycota</taxon>
        <taxon>Pezizomycotina</taxon>
        <taxon>Eurotiomycetes</taxon>
        <taxon>Chaetothyriomycetidae</taxon>
        <taxon>Chaetothyriales</taxon>
        <taxon>Herpotrichiellaceae</taxon>
        <taxon>Cladophialophora</taxon>
    </lineage>
</organism>
<dbReference type="InterPro" id="IPR050362">
    <property type="entry name" value="Cation-dep_OMT"/>
</dbReference>
<keyword evidence="1" id="KW-0489">Methyltransferase</keyword>
<gene>
    <name evidence="5" type="ORF">Z519_00592</name>
</gene>
<dbReference type="PROSITE" id="PS51682">
    <property type="entry name" value="SAM_OMT_I"/>
    <property type="match status" value="1"/>
</dbReference>
<evidence type="ECO:0000256" key="2">
    <source>
        <dbReference type="ARBA" id="ARBA00022679"/>
    </source>
</evidence>
<name>A0A0D2IQ90_CLAB1</name>
<dbReference type="InterPro" id="IPR002935">
    <property type="entry name" value="SAM_O-MeTrfase"/>
</dbReference>
<dbReference type="CDD" id="cd02440">
    <property type="entry name" value="AdoMet_MTases"/>
    <property type="match status" value="1"/>
</dbReference>
<evidence type="ECO:0000256" key="4">
    <source>
        <dbReference type="ARBA" id="ARBA00023453"/>
    </source>
</evidence>
<dbReference type="PANTHER" id="PTHR10509">
    <property type="entry name" value="O-METHYLTRANSFERASE-RELATED"/>
    <property type="match status" value="1"/>
</dbReference>
<keyword evidence="6" id="KW-1185">Reference proteome</keyword>
<proteinExistence type="inferred from homology"/>
<evidence type="ECO:0000256" key="1">
    <source>
        <dbReference type="ARBA" id="ARBA00022603"/>
    </source>
</evidence>
<dbReference type="Pfam" id="PF01596">
    <property type="entry name" value="Methyltransf_3"/>
    <property type="match status" value="1"/>
</dbReference>
<dbReference type="VEuPathDB" id="FungiDB:Z519_00592"/>
<reference evidence="5" key="1">
    <citation type="submission" date="2015-01" db="EMBL/GenBank/DDBJ databases">
        <title>The Genome Sequence of Cladophialophora bantiana CBS 173.52.</title>
        <authorList>
            <consortium name="The Broad Institute Genomics Platform"/>
            <person name="Cuomo C."/>
            <person name="de Hoog S."/>
            <person name="Gorbushina A."/>
            <person name="Stielow B."/>
            <person name="Teixiera M."/>
            <person name="Abouelleil A."/>
            <person name="Chapman S.B."/>
            <person name="Priest M."/>
            <person name="Young S.K."/>
            <person name="Wortman J."/>
            <person name="Nusbaum C."/>
            <person name="Birren B."/>
        </authorList>
    </citation>
    <scope>NUCLEOTIDE SEQUENCE [LARGE SCALE GENOMIC DNA]</scope>
    <source>
        <strain evidence="5">CBS 173.52</strain>
    </source>
</reference>
<keyword evidence="3" id="KW-0949">S-adenosyl-L-methionine</keyword>
<dbReference type="Gene3D" id="3.40.50.150">
    <property type="entry name" value="Vaccinia Virus protein VP39"/>
    <property type="match status" value="1"/>
</dbReference>
<evidence type="ECO:0008006" key="7">
    <source>
        <dbReference type="Google" id="ProtNLM"/>
    </source>
</evidence>
<dbReference type="PANTHER" id="PTHR10509:SF14">
    <property type="entry name" value="CAFFEOYL-COA O-METHYLTRANSFERASE 3-RELATED"/>
    <property type="match status" value="1"/>
</dbReference>
<dbReference type="SUPFAM" id="SSF53335">
    <property type="entry name" value="S-adenosyl-L-methionine-dependent methyltransferases"/>
    <property type="match status" value="1"/>
</dbReference>
<protein>
    <recommendedName>
        <fullName evidence="7">O-methyltransferase</fullName>
    </recommendedName>
</protein>
<dbReference type="RefSeq" id="XP_016625598.1">
    <property type="nucleotide sequence ID" value="XM_016758349.1"/>
</dbReference>
<dbReference type="GO" id="GO:0008171">
    <property type="term" value="F:O-methyltransferase activity"/>
    <property type="evidence" value="ECO:0007669"/>
    <property type="project" value="InterPro"/>
</dbReference>
<sequence>MTAPLTLYQRAQQIDSLARSSLLPQSSTDLSQALSHALENSAANGLPPITISPLQGQYLAIQAQLIGAKNVLEVGTLGGYSTLWFLSAGDVRVTSLEIDPHHRDVALQNLKHAGYEDGKDFEVILAPALDSLPRLLAEQRDGKRAKFDLVFIDADWDEQFDYFQHAVQLARPNGCIYVDNVVRAILEDPESEKYEAGQKESLPVKVGKDGRVKATMVSVVSSHKGREGETFDGFLLAVVAG</sequence>
<evidence type="ECO:0000313" key="5">
    <source>
        <dbReference type="EMBL" id="KIW98929.1"/>
    </source>
</evidence>